<organism evidence="2 3">
    <name type="scientific">Stentor coeruleus</name>
    <dbReference type="NCBI Taxonomy" id="5963"/>
    <lineage>
        <taxon>Eukaryota</taxon>
        <taxon>Sar</taxon>
        <taxon>Alveolata</taxon>
        <taxon>Ciliophora</taxon>
        <taxon>Postciliodesmatophora</taxon>
        <taxon>Heterotrichea</taxon>
        <taxon>Heterotrichida</taxon>
        <taxon>Stentoridae</taxon>
        <taxon>Stentor</taxon>
    </lineage>
</organism>
<keyword evidence="1" id="KW-0175">Coiled coil</keyword>
<dbReference type="OrthoDB" id="326220at2759"/>
<comment type="caution">
    <text evidence="2">The sequence shown here is derived from an EMBL/GenBank/DDBJ whole genome shotgun (WGS) entry which is preliminary data.</text>
</comment>
<proteinExistence type="predicted"/>
<keyword evidence="3" id="KW-1185">Reference proteome</keyword>
<sequence length="257" mass="30128">MHKEIEYYENKIQDLYERLEKANELVLDLKESKESFQSELEKIGNENKYLIEENEHLQNCINSTHNSLYLLKQNPEKAHSQAPVRKSLTVTIPKNNFEYSYKTQESEHEESRDLNEDMSNEPNIEQFLKQINELKALCKIQGEALFKFQETMESTKEDNEKLQTVFNELEDEKKGLSEMFMASDMKSSNDFDYNNPTSPVFPGSFDSSMFVSTLEAFEFDKQLNKKPRDEVNFRMHKCSLDLTESILFKSHITGLSI</sequence>
<evidence type="ECO:0000313" key="3">
    <source>
        <dbReference type="Proteomes" id="UP000187209"/>
    </source>
</evidence>
<feature type="coiled-coil region" evidence="1">
    <location>
        <begin position="5"/>
        <end position="46"/>
    </location>
</feature>
<dbReference type="Proteomes" id="UP000187209">
    <property type="component" value="Unassembled WGS sequence"/>
</dbReference>
<protein>
    <submittedName>
        <fullName evidence="2">Uncharacterized protein</fullName>
    </submittedName>
</protein>
<name>A0A1R2BMA7_9CILI</name>
<dbReference type="AlphaFoldDB" id="A0A1R2BMA7"/>
<dbReference type="EMBL" id="MPUH01000550">
    <property type="protein sequence ID" value="OMJ77891.1"/>
    <property type="molecule type" value="Genomic_DNA"/>
</dbReference>
<gene>
    <name evidence="2" type="ORF">SteCoe_22409</name>
</gene>
<evidence type="ECO:0000313" key="2">
    <source>
        <dbReference type="EMBL" id="OMJ77891.1"/>
    </source>
</evidence>
<accession>A0A1R2BMA7</accession>
<evidence type="ECO:0000256" key="1">
    <source>
        <dbReference type="SAM" id="Coils"/>
    </source>
</evidence>
<reference evidence="2 3" key="1">
    <citation type="submission" date="2016-11" db="EMBL/GenBank/DDBJ databases">
        <title>The macronuclear genome of Stentor coeruleus: a giant cell with tiny introns.</title>
        <authorList>
            <person name="Slabodnick M."/>
            <person name="Ruby J.G."/>
            <person name="Reiff S.B."/>
            <person name="Swart E.C."/>
            <person name="Gosai S."/>
            <person name="Prabakaran S."/>
            <person name="Witkowska E."/>
            <person name="Larue G.E."/>
            <person name="Fisher S."/>
            <person name="Freeman R.M."/>
            <person name="Gunawardena J."/>
            <person name="Chu W."/>
            <person name="Stover N.A."/>
            <person name="Gregory B.D."/>
            <person name="Nowacki M."/>
            <person name="Derisi J."/>
            <person name="Roy S.W."/>
            <person name="Marshall W.F."/>
            <person name="Sood P."/>
        </authorList>
    </citation>
    <scope>NUCLEOTIDE SEQUENCE [LARGE SCALE GENOMIC DNA]</scope>
    <source>
        <strain evidence="2">WM001</strain>
    </source>
</reference>
<feature type="coiled-coil region" evidence="1">
    <location>
        <begin position="152"/>
        <end position="179"/>
    </location>
</feature>